<dbReference type="GO" id="GO:0016853">
    <property type="term" value="F:isomerase activity"/>
    <property type="evidence" value="ECO:0007669"/>
    <property type="project" value="UniProtKB-KW"/>
</dbReference>
<dbReference type="InterPro" id="IPR036237">
    <property type="entry name" value="Xyl_isomerase-like_sf"/>
</dbReference>
<organism evidence="2 3">
    <name type="scientific">Cyclobacterium amurskyense</name>
    <dbReference type="NCBI Taxonomy" id="320787"/>
    <lineage>
        <taxon>Bacteria</taxon>
        <taxon>Pseudomonadati</taxon>
        <taxon>Bacteroidota</taxon>
        <taxon>Cytophagia</taxon>
        <taxon>Cytophagales</taxon>
        <taxon>Cyclobacteriaceae</taxon>
        <taxon>Cyclobacterium</taxon>
    </lineage>
</organism>
<name>A0A0H4Q0C0_9BACT</name>
<accession>A0A0H4Q0C0</accession>
<dbReference type="AlphaFoldDB" id="A0A0H4Q0C0"/>
<sequence length="363" mass="41060">MKENKKGNSLPTSYNSRRDFLKNASLGLMAMTMPELPDIFDNTKLGIVVHSYGKRWHATHQSSDYPAFSDASELLAHCHKIGAGGIQVGINGWTEGFCHKIRDQRENLNMYLEGSTGMPKMTSQLPDFEKQIILAKEAGIKVLRTVSLGPRRYEAIHSQEEFLAFQKQSILMLGKAEPILRKHKIKLAIENHKDWRSDELLHLIKGVSSEWVGITLDFGNSIALMEQPKTTTQHLAPYVFSTHVKDMAVKPCSEGFLLSEVPLGEGLLNLKEIVNTCKKYNPSISFNLEMITRNPLLIPCLTPDYWTTLEKVPAFELSQILTWVNTHGRNLPHIDSLETEELLAREEINILTSLTYSIKHLNL</sequence>
<keyword evidence="3" id="KW-1185">Reference proteome</keyword>
<proteinExistence type="predicted"/>
<dbReference type="Proteomes" id="UP000036520">
    <property type="component" value="Chromosome"/>
</dbReference>
<dbReference type="Pfam" id="PF01261">
    <property type="entry name" value="AP_endonuc_2"/>
    <property type="match status" value="1"/>
</dbReference>
<dbReference type="PANTHER" id="PTHR12110">
    <property type="entry name" value="HYDROXYPYRUVATE ISOMERASE"/>
    <property type="match status" value="1"/>
</dbReference>
<dbReference type="EMBL" id="CP012040">
    <property type="protein sequence ID" value="AKP54067.1"/>
    <property type="molecule type" value="Genomic_DNA"/>
</dbReference>
<evidence type="ECO:0000313" key="3">
    <source>
        <dbReference type="Proteomes" id="UP000036520"/>
    </source>
</evidence>
<gene>
    <name evidence="2" type="ORF">CA2015_4742</name>
</gene>
<dbReference type="PANTHER" id="PTHR12110:SF53">
    <property type="entry name" value="BLR5974 PROTEIN"/>
    <property type="match status" value="1"/>
</dbReference>
<dbReference type="InterPro" id="IPR050312">
    <property type="entry name" value="IolE/XylAMocC-like"/>
</dbReference>
<keyword evidence="2" id="KW-0413">Isomerase</keyword>
<feature type="domain" description="Xylose isomerase-like TIM barrel" evidence="1">
    <location>
        <begin position="124"/>
        <end position="294"/>
    </location>
</feature>
<reference evidence="2 3" key="1">
    <citation type="submission" date="2015-07" db="EMBL/GenBank/DDBJ databases">
        <authorList>
            <person name="Kim K.M."/>
        </authorList>
    </citation>
    <scope>NUCLEOTIDE SEQUENCE [LARGE SCALE GENOMIC DNA]</scope>
    <source>
        <strain evidence="2 3">KCTC 12363</strain>
    </source>
</reference>
<dbReference type="Gene3D" id="3.20.20.150">
    <property type="entry name" value="Divalent-metal-dependent TIM barrel enzymes"/>
    <property type="match status" value="1"/>
</dbReference>
<dbReference type="SUPFAM" id="SSF51658">
    <property type="entry name" value="Xylose isomerase-like"/>
    <property type="match status" value="1"/>
</dbReference>
<dbReference type="STRING" id="320787.CA2015_4742"/>
<evidence type="ECO:0000259" key="1">
    <source>
        <dbReference type="Pfam" id="PF01261"/>
    </source>
</evidence>
<protein>
    <submittedName>
        <fullName evidence="2">Xylose isomerase domain-containing protein TIM barrel</fullName>
    </submittedName>
</protein>
<dbReference type="InterPro" id="IPR013022">
    <property type="entry name" value="Xyl_isomerase-like_TIM-brl"/>
</dbReference>
<dbReference type="KEGG" id="camu:CA2015_4742"/>
<evidence type="ECO:0000313" key="2">
    <source>
        <dbReference type="EMBL" id="AKP54067.1"/>
    </source>
</evidence>
<dbReference type="RefSeq" id="WP_048644094.1">
    <property type="nucleotide sequence ID" value="NZ_CP012040.1"/>
</dbReference>